<dbReference type="EMBL" id="CAUYUJ010018192">
    <property type="protein sequence ID" value="CAK0881489.1"/>
    <property type="molecule type" value="Genomic_DNA"/>
</dbReference>
<feature type="non-terminal residue" evidence="1">
    <location>
        <position position="1"/>
    </location>
</feature>
<protein>
    <submittedName>
        <fullName evidence="1">Uncharacterized protein</fullName>
    </submittedName>
</protein>
<sequence>VLLTKSLPSVIWHGSHITPEVAGEKRPPIDNDFFGNAVQIDSLSSPSRQSISQWHPVTAAAAVLRQPPKLGVDGLAKNVSVSAETKTEETAAIPAVIEVNEVISIDPNVLLLKIVTDDERNVKPSRATPEAKMHYSEKTLGQEHRDLLDQLKWLPSYVLQKTRLHYLARGFVPDDNSLEQRLSQLFTSQIESATTRLQNESEAIIRNAQQALQGELQLVLGHVRQHGGRLDAMDTSVRELNQRTHMVEQEQQQMRHE</sequence>
<name>A0ABN9W5T8_9DINO</name>
<gene>
    <name evidence="1" type="ORF">PCOR1329_LOCUS64311</name>
</gene>
<proteinExistence type="predicted"/>
<evidence type="ECO:0000313" key="2">
    <source>
        <dbReference type="Proteomes" id="UP001189429"/>
    </source>
</evidence>
<organism evidence="1 2">
    <name type="scientific">Prorocentrum cordatum</name>
    <dbReference type="NCBI Taxonomy" id="2364126"/>
    <lineage>
        <taxon>Eukaryota</taxon>
        <taxon>Sar</taxon>
        <taxon>Alveolata</taxon>
        <taxon>Dinophyceae</taxon>
        <taxon>Prorocentrales</taxon>
        <taxon>Prorocentraceae</taxon>
        <taxon>Prorocentrum</taxon>
    </lineage>
</organism>
<dbReference type="Proteomes" id="UP001189429">
    <property type="component" value="Unassembled WGS sequence"/>
</dbReference>
<accession>A0ABN9W5T8</accession>
<comment type="caution">
    <text evidence="1">The sequence shown here is derived from an EMBL/GenBank/DDBJ whole genome shotgun (WGS) entry which is preliminary data.</text>
</comment>
<evidence type="ECO:0000313" key="1">
    <source>
        <dbReference type="EMBL" id="CAK0881489.1"/>
    </source>
</evidence>
<keyword evidence="2" id="KW-1185">Reference proteome</keyword>
<feature type="non-terminal residue" evidence="1">
    <location>
        <position position="257"/>
    </location>
</feature>
<reference evidence="1" key="1">
    <citation type="submission" date="2023-10" db="EMBL/GenBank/DDBJ databases">
        <authorList>
            <person name="Chen Y."/>
            <person name="Shah S."/>
            <person name="Dougan E. K."/>
            <person name="Thang M."/>
            <person name="Chan C."/>
        </authorList>
    </citation>
    <scope>NUCLEOTIDE SEQUENCE [LARGE SCALE GENOMIC DNA]</scope>
</reference>